<evidence type="ECO:0000313" key="1">
    <source>
        <dbReference type="EMBL" id="GCC17191.1"/>
    </source>
</evidence>
<dbReference type="Proteomes" id="UP000287033">
    <property type="component" value="Unassembled WGS sequence"/>
</dbReference>
<organism evidence="1 2">
    <name type="scientific">Chiloscyllium punctatum</name>
    <name type="common">Brownbanded bambooshark</name>
    <name type="synonym">Hemiscyllium punctatum</name>
    <dbReference type="NCBI Taxonomy" id="137246"/>
    <lineage>
        <taxon>Eukaryota</taxon>
        <taxon>Metazoa</taxon>
        <taxon>Chordata</taxon>
        <taxon>Craniata</taxon>
        <taxon>Vertebrata</taxon>
        <taxon>Chondrichthyes</taxon>
        <taxon>Elasmobranchii</taxon>
        <taxon>Galeomorphii</taxon>
        <taxon>Galeoidea</taxon>
        <taxon>Orectolobiformes</taxon>
        <taxon>Hemiscylliidae</taxon>
        <taxon>Chiloscyllium</taxon>
    </lineage>
</organism>
<evidence type="ECO:0000313" key="2">
    <source>
        <dbReference type="Proteomes" id="UP000287033"/>
    </source>
</evidence>
<gene>
    <name evidence="1" type="ORF">chiPu_0020499</name>
</gene>
<dbReference type="AlphaFoldDB" id="A0A401RGC5"/>
<keyword evidence="2" id="KW-1185">Reference proteome</keyword>
<reference evidence="1 2" key="1">
    <citation type="journal article" date="2018" name="Nat. Ecol. Evol.">
        <title>Shark genomes provide insights into elasmobranch evolution and the origin of vertebrates.</title>
        <authorList>
            <person name="Hara Y"/>
            <person name="Yamaguchi K"/>
            <person name="Onimaru K"/>
            <person name="Kadota M"/>
            <person name="Koyanagi M"/>
            <person name="Keeley SD"/>
            <person name="Tatsumi K"/>
            <person name="Tanaka K"/>
            <person name="Motone F"/>
            <person name="Kageyama Y"/>
            <person name="Nozu R"/>
            <person name="Adachi N"/>
            <person name="Nishimura O"/>
            <person name="Nakagawa R"/>
            <person name="Tanegashima C"/>
            <person name="Kiyatake I"/>
            <person name="Matsumoto R"/>
            <person name="Murakumo K"/>
            <person name="Nishida K"/>
            <person name="Terakita A"/>
            <person name="Kuratani S"/>
            <person name="Sato K"/>
            <person name="Hyodo S Kuraku.S."/>
        </authorList>
    </citation>
    <scope>NUCLEOTIDE SEQUENCE [LARGE SCALE GENOMIC DNA]</scope>
</reference>
<proteinExistence type="predicted"/>
<sequence length="98" mass="11249">MACPHLGTPLFPLPPLLPTPGQAPRGRVENMGSDWELNVLRTDSKVSPEAAADPVLLSQNQILKHGIWKPHHQWAQDRIHLRPWEWRNGHSSWRSREI</sequence>
<comment type="caution">
    <text evidence="1">The sequence shown here is derived from an EMBL/GenBank/DDBJ whole genome shotgun (WGS) entry which is preliminary data.</text>
</comment>
<protein>
    <submittedName>
        <fullName evidence="1">Uncharacterized protein</fullName>
    </submittedName>
</protein>
<name>A0A401RGC5_CHIPU</name>
<dbReference type="EMBL" id="BEZZ01002662">
    <property type="protein sequence ID" value="GCC17191.1"/>
    <property type="molecule type" value="Genomic_DNA"/>
</dbReference>
<accession>A0A401RGC5</accession>